<dbReference type="PANTHER" id="PTHR47466:SF1">
    <property type="entry name" value="METALLOPROTEASE MEP1 (AFU_ORTHOLOGUE AFUA_1G07730)-RELATED"/>
    <property type="match status" value="1"/>
</dbReference>
<dbReference type="AlphaFoldDB" id="A0A0A1T7G8"/>
<keyword evidence="8" id="KW-0482">Metalloprotease</keyword>
<dbReference type="Pfam" id="PF05572">
    <property type="entry name" value="Peptidase_M43"/>
    <property type="match status" value="1"/>
</dbReference>
<dbReference type="SUPFAM" id="SSF55486">
    <property type="entry name" value="Metalloproteases ('zincins'), catalytic domain"/>
    <property type="match status" value="1"/>
</dbReference>
<dbReference type="Proteomes" id="UP000039046">
    <property type="component" value="Unassembled WGS sequence"/>
</dbReference>
<evidence type="ECO:0000313" key="13">
    <source>
        <dbReference type="Proteomes" id="UP000039046"/>
    </source>
</evidence>
<evidence type="ECO:0000256" key="7">
    <source>
        <dbReference type="ARBA" id="ARBA00022833"/>
    </source>
</evidence>
<name>A0A0A1T7G8_9HYPO</name>
<evidence type="ECO:0000256" key="3">
    <source>
        <dbReference type="ARBA" id="ARBA00022670"/>
    </source>
</evidence>
<dbReference type="CDD" id="cd04275">
    <property type="entry name" value="ZnMc_pappalysin_like"/>
    <property type="match status" value="1"/>
</dbReference>
<evidence type="ECO:0000256" key="8">
    <source>
        <dbReference type="ARBA" id="ARBA00023049"/>
    </source>
</evidence>
<keyword evidence="6" id="KW-0378">Hydrolase</keyword>
<evidence type="ECO:0000259" key="11">
    <source>
        <dbReference type="Pfam" id="PF05572"/>
    </source>
</evidence>
<comment type="function">
    <text evidence="1">Secreted metalloproteinase that allows assimilation of proteinaceous substrates.</text>
</comment>
<evidence type="ECO:0000256" key="9">
    <source>
        <dbReference type="ARBA" id="ARBA00023157"/>
    </source>
</evidence>
<evidence type="ECO:0000256" key="5">
    <source>
        <dbReference type="ARBA" id="ARBA00022729"/>
    </source>
</evidence>
<gene>
    <name evidence="12" type="ORF">VHEMI08691</name>
</gene>
<protein>
    <recommendedName>
        <fullName evidence="11">Peptidase M43 pregnancy-associated plasma-A domain-containing protein</fullName>
    </recommendedName>
</protein>
<evidence type="ECO:0000256" key="1">
    <source>
        <dbReference type="ARBA" id="ARBA00003174"/>
    </source>
</evidence>
<dbReference type="HOGENOM" id="CLU_048726_0_0_1"/>
<dbReference type="GO" id="GO:0008237">
    <property type="term" value="F:metallopeptidase activity"/>
    <property type="evidence" value="ECO:0007669"/>
    <property type="project" value="UniProtKB-KW"/>
</dbReference>
<keyword evidence="9" id="KW-1015">Disulfide bond</keyword>
<feature type="signal peptide" evidence="10">
    <location>
        <begin position="1"/>
        <end position="18"/>
    </location>
</feature>
<accession>A0A0A1T7G8</accession>
<dbReference type="Gene3D" id="3.40.390.10">
    <property type="entry name" value="Collagenase (Catalytic Domain)"/>
    <property type="match status" value="1"/>
</dbReference>
<feature type="domain" description="Peptidase M43 pregnancy-associated plasma-A" evidence="11">
    <location>
        <begin position="188"/>
        <end position="270"/>
    </location>
</feature>
<evidence type="ECO:0000256" key="2">
    <source>
        <dbReference type="ARBA" id="ARBA00008721"/>
    </source>
</evidence>
<reference evidence="12 13" key="1">
    <citation type="journal article" date="2015" name="Genome Announc.">
        <title>Draft Genome Sequence and Gene Annotation of the Entomopathogenic Fungus Verticillium hemipterigenum.</title>
        <authorList>
            <person name="Horn F."/>
            <person name="Habel A."/>
            <person name="Scharf D.H."/>
            <person name="Dworschak J."/>
            <person name="Brakhage A.A."/>
            <person name="Guthke R."/>
            <person name="Hertweck C."/>
            <person name="Linde J."/>
        </authorList>
    </citation>
    <scope>NUCLEOTIDE SEQUENCE [LARGE SCALE GENOMIC DNA]</scope>
</reference>
<proteinExistence type="inferred from homology"/>
<evidence type="ECO:0000313" key="12">
    <source>
        <dbReference type="EMBL" id="CEJ93076.1"/>
    </source>
</evidence>
<keyword evidence="3" id="KW-0645">Protease</keyword>
<organism evidence="12 13">
    <name type="scientific">[Torrubiella] hemipterigena</name>
    <dbReference type="NCBI Taxonomy" id="1531966"/>
    <lineage>
        <taxon>Eukaryota</taxon>
        <taxon>Fungi</taxon>
        <taxon>Dikarya</taxon>
        <taxon>Ascomycota</taxon>
        <taxon>Pezizomycotina</taxon>
        <taxon>Sordariomycetes</taxon>
        <taxon>Hypocreomycetidae</taxon>
        <taxon>Hypocreales</taxon>
        <taxon>Clavicipitaceae</taxon>
        <taxon>Clavicipitaceae incertae sedis</taxon>
        <taxon>'Torrubiella' clade</taxon>
    </lineage>
</organism>
<feature type="chain" id="PRO_5001978968" description="Peptidase M43 pregnancy-associated plasma-A domain-containing protein" evidence="10">
    <location>
        <begin position="19"/>
        <end position="278"/>
    </location>
</feature>
<dbReference type="EMBL" id="CDHN01000005">
    <property type="protein sequence ID" value="CEJ93076.1"/>
    <property type="molecule type" value="Genomic_DNA"/>
</dbReference>
<dbReference type="GO" id="GO:0046872">
    <property type="term" value="F:metal ion binding"/>
    <property type="evidence" value="ECO:0007669"/>
    <property type="project" value="UniProtKB-KW"/>
</dbReference>
<keyword evidence="5 10" id="KW-0732">Signal</keyword>
<sequence>MLPYIVAFLGLASASVLSVNIEPVQRCNEQEPSAEYLEFASQLRSGNYTVPESQDGELIQVDTYFHVLANSSSEADGYLSNKTVEAQMTALNEHWKASGFQFNLINTTWTIDGKWSMDTDQLAMKKTLRRGDYKALNLYFLRKMKALGYCYLPGHVTEGSDAFYRDGCTNLAATVPGGGAGKGRFEEGKTATHEVGHWLGLLHTFQGGCSGDGDEVDDTPLQGKATSGCPKDKDTCPDHPGKDPVHNYMDYSDDPCLSEFTPGQAKRAKAMWEKFRAK</sequence>
<dbReference type="InterPro" id="IPR008754">
    <property type="entry name" value="Peptidase_M43"/>
</dbReference>
<keyword evidence="4" id="KW-0479">Metal-binding</keyword>
<dbReference type="InterPro" id="IPR024079">
    <property type="entry name" value="MetalloPept_cat_dom_sf"/>
</dbReference>
<comment type="similarity">
    <text evidence="2">Belongs to the peptidase M43B family.</text>
</comment>
<keyword evidence="13" id="KW-1185">Reference proteome</keyword>
<evidence type="ECO:0000256" key="10">
    <source>
        <dbReference type="SAM" id="SignalP"/>
    </source>
</evidence>
<evidence type="ECO:0000256" key="4">
    <source>
        <dbReference type="ARBA" id="ARBA00022723"/>
    </source>
</evidence>
<dbReference type="GO" id="GO:0006508">
    <property type="term" value="P:proteolysis"/>
    <property type="evidence" value="ECO:0007669"/>
    <property type="project" value="UniProtKB-KW"/>
</dbReference>
<dbReference type="PANTHER" id="PTHR47466">
    <property type="match status" value="1"/>
</dbReference>
<evidence type="ECO:0000256" key="6">
    <source>
        <dbReference type="ARBA" id="ARBA00022801"/>
    </source>
</evidence>
<dbReference type="MEROPS" id="M43.008"/>
<keyword evidence="7" id="KW-0862">Zinc</keyword>
<dbReference type="OrthoDB" id="536211at2759"/>